<dbReference type="InterPro" id="IPR002772">
    <property type="entry name" value="Glyco_hydro_3_C"/>
</dbReference>
<proteinExistence type="inferred from homology"/>
<evidence type="ECO:0000256" key="3">
    <source>
        <dbReference type="ARBA" id="ARBA00023277"/>
    </source>
</evidence>
<sequence length="719" mass="76750">MEPDLTVADQAALTSGNDFWHTTPAAGLPSITVTDGPHGVRLQANEHDVVTGRPATCFPPAVATASTWDPDLLRRMGEALGDECRAMDVAVLLGPGINLKRTPLGGRNFEYFAEDPFLTGVLATEWVRGLQSRGVGASLKHFAVNSQETDRMRISADVDERTLREMYLRAFQRVVTQARPWTVMCSYNRINGVYASQNRWLLTEVLRDEWGFGGVVVSDWGAVADRVAAVAAGLDLTMPGPDETGDRALAEAVADGRLDPAALRTAADRVRALVERAAEREPAGYDADAHHALAREIAGRAIVLLKNEGGVLPLREGQSLAVLGEFARTPRYQGGGSSQITPTRLDDALTALAESASVRFAPGYDDVDEAVALAADCDVALVFVGSEHETEGADRDSLDLPAAHRELIERVAAVNPRTVVVLSNGAVVLTRPWEAAVPAIVEGWLLGQAGGSAIADVLFGRVNPAGRLAETIPVRLADHPSYLDFPGENGHVRYGEGLHVGYRGFDARELEVAYPFGFGLSYTTFEYGQARATATDAGIEVRVPVTNTGDRDGREVVQVYVSVPGSGVRRAPRELKAFANVPIAAGETTEVVLHIAREDLAYWDTRLHRWVVEGGEYHCAVGSSSRHLHTTATAEVTGDDVRLPLTGESTVAEWFADPRGAELLGRAFASADSGPIARLIADPGTISLVGSLPLSRMSAFPGSPLTADALAKLIAEANG</sequence>
<dbReference type="Pfam" id="PF14310">
    <property type="entry name" value="Fn3-like"/>
    <property type="match status" value="1"/>
</dbReference>
<dbReference type="InterPro" id="IPR036881">
    <property type="entry name" value="Glyco_hydro_3_C_sf"/>
</dbReference>
<dbReference type="SUPFAM" id="SSF52279">
    <property type="entry name" value="Beta-D-glucan exohydrolase, C-terminal domain"/>
    <property type="match status" value="1"/>
</dbReference>
<dbReference type="InterPro" id="IPR017853">
    <property type="entry name" value="GH"/>
</dbReference>
<dbReference type="Gene3D" id="3.40.50.1700">
    <property type="entry name" value="Glycoside hydrolase family 3 C-terminal domain"/>
    <property type="match status" value="1"/>
</dbReference>
<dbReference type="InterPro" id="IPR036962">
    <property type="entry name" value="Glyco_hydro_3_N_sf"/>
</dbReference>
<evidence type="ECO:0000256" key="4">
    <source>
        <dbReference type="RuleBase" id="RU361161"/>
    </source>
</evidence>
<evidence type="ECO:0000259" key="5">
    <source>
        <dbReference type="SMART" id="SM01217"/>
    </source>
</evidence>
<dbReference type="RefSeq" id="WP_191244553.1">
    <property type="nucleotide sequence ID" value="NZ_BNAU01000002.1"/>
</dbReference>
<dbReference type="Pfam" id="PF01915">
    <property type="entry name" value="Glyco_hydro_3_C"/>
    <property type="match status" value="1"/>
</dbReference>
<dbReference type="Proteomes" id="UP000605897">
    <property type="component" value="Unassembled WGS sequence"/>
</dbReference>
<comment type="similarity">
    <text evidence="1 4">Belongs to the glycosyl hydrolase 3 family.</text>
</comment>
<dbReference type="InterPro" id="IPR013783">
    <property type="entry name" value="Ig-like_fold"/>
</dbReference>
<reference evidence="7" key="1">
    <citation type="journal article" date="2019" name="Int. J. Syst. Evol. Microbiol.">
        <title>The Global Catalogue of Microorganisms (GCM) 10K type strain sequencing project: providing services to taxonomists for standard genome sequencing and annotation.</title>
        <authorList>
            <consortium name="The Broad Institute Genomics Platform"/>
            <consortium name="The Broad Institute Genome Sequencing Center for Infectious Disease"/>
            <person name="Wu L."/>
            <person name="Ma J."/>
        </authorList>
    </citation>
    <scope>NUCLEOTIDE SEQUENCE [LARGE SCALE GENOMIC DNA]</scope>
    <source>
        <strain evidence="7">CGMCC 4.7677</strain>
    </source>
</reference>
<keyword evidence="2 4" id="KW-0378">Hydrolase</keyword>
<dbReference type="InterPro" id="IPR019800">
    <property type="entry name" value="Glyco_hydro_3_AS"/>
</dbReference>
<evidence type="ECO:0000313" key="6">
    <source>
        <dbReference type="EMBL" id="GHE90704.1"/>
    </source>
</evidence>
<dbReference type="SMART" id="SM01217">
    <property type="entry name" value="Fn3_like"/>
    <property type="match status" value="1"/>
</dbReference>
<feature type="domain" description="Fibronectin type III-like" evidence="5">
    <location>
        <begin position="555"/>
        <end position="625"/>
    </location>
</feature>
<keyword evidence="7" id="KW-1185">Reference proteome</keyword>
<accession>A0ABQ3ITS0</accession>
<dbReference type="PROSITE" id="PS00775">
    <property type="entry name" value="GLYCOSYL_HYDROL_F3"/>
    <property type="match status" value="1"/>
</dbReference>
<dbReference type="Pfam" id="PF00933">
    <property type="entry name" value="Glyco_hydro_3"/>
    <property type="match status" value="1"/>
</dbReference>
<protein>
    <submittedName>
        <fullName evidence="6">Glycosyl hydrolase</fullName>
    </submittedName>
</protein>
<keyword evidence="3" id="KW-0119">Carbohydrate metabolism</keyword>
<evidence type="ECO:0000256" key="2">
    <source>
        <dbReference type="ARBA" id="ARBA00022801"/>
    </source>
</evidence>
<dbReference type="InterPro" id="IPR026891">
    <property type="entry name" value="Fn3-like"/>
</dbReference>
<evidence type="ECO:0000313" key="7">
    <source>
        <dbReference type="Proteomes" id="UP000605897"/>
    </source>
</evidence>
<dbReference type="Gene3D" id="2.60.40.10">
    <property type="entry name" value="Immunoglobulins"/>
    <property type="match status" value="1"/>
</dbReference>
<dbReference type="InterPro" id="IPR001764">
    <property type="entry name" value="Glyco_hydro_3_N"/>
</dbReference>
<gene>
    <name evidence="6" type="ORF">GCM10017786_23750</name>
</gene>
<organism evidence="6 7">
    <name type="scientific">Amycolatopsis deserti</name>
    <dbReference type="NCBI Taxonomy" id="185696"/>
    <lineage>
        <taxon>Bacteria</taxon>
        <taxon>Bacillati</taxon>
        <taxon>Actinomycetota</taxon>
        <taxon>Actinomycetes</taxon>
        <taxon>Pseudonocardiales</taxon>
        <taxon>Pseudonocardiaceae</taxon>
        <taxon>Amycolatopsis</taxon>
    </lineage>
</organism>
<dbReference type="PANTHER" id="PTHR42715">
    <property type="entry name" value="BETA-GLUCOSIDASE"/>
    <property type="match status" value="1"/>
</dbReference>
<dbReference type="PANTHER" id="PTHR42715:SF10">
    <property type="entry name" value="BETA-GLUCOSIDASE"/>
    <property type="match status" value="1"/>
</dbReference>
<keyword evidence="4" id="KW-0326">Glycosidase</keyword>
<dbReference type="PRINTS" id="PR00133">
    <property type="entry name" value="GLHYDRLASE3"/>
</dbReference>
<dbReference type="GO" id="GO:0016787">
    <property type="term" value="F:hydrolase activity"/>
    <property type="evidence" value="ECO:0007669"/>
    <property type="project" value="UniProtKB-KW"/>
</dbReference>
<evidence type="ECO:0000256" key="1">
    <source>
        <dbReference type="ARBA" id="ARBA00005336"/>
    </source>
</evidence>
<dbReference type="EMBL" id="BNAU01000002">
    <property type="protein sequence ID" value="GHE90704.1"/>
    <property type="molecule type" value="Genomic_DNA"/>
</dbReference>
<dbReference type="Gene3D" id="3.20.20.300">
    <property type="entry name" value="Glycoside hydrolase, family 3, N-terminal domain"/>
    <property type="match status" value="1"/>
</dbReference>
<dbReference type="SUPFAM" id="SSF51445">
    <property type="entry name" value="(Trans)glycosidases"/>
    <property type="match status" value="1"/>
</dbReference>
<comment type="caution">
    <text evidence="6">The sequence shown here is derived from an EMBL/GenBank/DDBJ whole genome shotgun (WGS) entry which is preliminary data.</text>
</comment>
<name>A0ABQ3ITS0_9PSEU</name>
<dbReference type="InterPro" id="IPR050288">
    <property type="entry name" value="Cellulose_deg_GH3"/>
</dbReference>